<dbReference type="InterPro" id="IPR045134">
    <property type="entry name" value="UHRF1/2-like"/>
</dbReference>
<feature type="compositionally biased region" description="Basic and acidic residues" evidence="3">
    <location>
        <begin position="445"/>
        <end position="455"/>
    </location>
</feature>
<feature type="compositionally biased region" description="Low complexity" evidence="3">
    <location>
        <begin position="514"/>
        <end position="529"/>
    </location>
</feature>
<gene>
    <name evidence="5" type="ORF">g.34017</name>
</gene>
<feature type="region of interest" description="Disordered" evidence="3">
    <location>
        <begin position="35"/>
        <end position="57"/>
    </location>
</feature>
<feature type="region of interest" description="Disordered" evidence="3">
    <location>
        <begin position="307"/>
        <end position="349"/>
    </location>
</feature>
<evidence type="ECO:0000256" key="3">
    <source>
        <dbReference type="SAM" id="MobiDB-lite"/>
    </source>
</evidence>
<dbReference type="AlphaFoldDB" id="A0A1B6HVI1"/>
<feature type="compositionally biased region" description="Polar residues" evidence="3">
    <location>
        <begin position="182"/>
        <end position="196"/>
    </location>
</feature>
<dbReference type="EMBL" id="GECU01029043">
    <property type="protein sequence ID" value="JAS78663.1"/>
    <property type="molecule type" value="Transcribed_RNA"/>
</dbReference>
<dbReference type="PANTHER" id="PTHR14140:SF27">
    <property type="entry name" value="OS04G0289800 PROTEIN"/>
    <property type="match status" value="1"/>
</dbReference>
<organism evidence="5">
    <name type="scientific">Homalodisca liturata</name>
    <dbReference type="NCBI Taxonomy" id="320908"/>
    <lineage>
        <taxon>Eukaryota</taxon>
        <taxon>Metazoa</taxon>
        <taxon>Ecdysozoa</taxon>
        <taxon>Arthropoda</taxon>
        <taxon>Hexapoda</taxon>
        <taxon>Insecta</taxon>
        <taxon>Pterygota</taxon>
        <taxon>Neoptera</taxon>
        <taxon>Paraneoptera</taxon>
        <taxon>Hemiptera</taxon>
        <taxon>Auchenorrhyncha</taxon>
        <taxon>Membracoidea</taxon>
        <taxon>Cicadellidae</taxon>
        <taxon>Cicadellinae</taxon>
        <taxon>Proconiini</taxon>
        <taxon>Homalodisca</taxon>
    </lineage>
</organism>
<feature type="region of interest" description="Disordered" evidence="3">
    <location>
        <begin position="80"/>
        <end position="104"/>
    </location>
</feature>
<evidence type="ECO:0000256" key="2">
    <source>
        <dbReference type="PROSITE-ProRule" id="PRU00358"/>
    </source>
</evidence>
<feature type="compositionally biased region" description="Low complexity" evidence="3">
    <location>
        <begin position="691"/>
        <end position="707"/>
    </location>
</feature>
<keyword evidence="1 2" id="KW-0539">Nucleus</keyword>
<feature type="compositionally biased region" description="Polar residues" evidence="3">
    <location>
        <begin position="457"/>
        <end position="474"/>
    </location>
</feature>
<dbReference type="SMART" id="SM00466">
    <property type="entry name" value="SRA"/>
    <property type="match status" value="1"/>
</dbReference>
<reference evidence="5" key="1">
    <citation type="submission" date="2015-11" db="EMBL/GenBank/DDBJ databases">
        <title>De novo transcriptome assembly of four potential Pierce s Disease insect vectors from Arizona vineyards.</title>
        <authorList>
            <person name="Tassone E.E."/>
        </authorList>
    </citation>
    <scope>NUCLEOTIDE SEQUENCE</scope>
</reference>
<dbReference type="GO" id="GO:0061630">
    <property type="term" value="F:ubiquitin protein ligase activity"/>
    <property type="evidence" value="ECO:0007669"/>
    <property type="project" value="TreeGrafter"/>
</dbReference>
<feature type="region of interest" description="Disordered" evidence="3">
    <location>
        <begin position="675"/>
        <end position="737"/>
    </location>
</feature>
<accession>A0A1B6HVI1</accession>
<dbReference type="InterPro" id="IPR036987">
    <property type="entry name" value="SRA-YDG_sf"/>
</dbReference>
<name>A0A1B6HVI1_9HEMI</name>
<feature type="compositionally biased region" description="Polar residues" evidence="3">
    <location>
        <begin position="675"/>
        <end position="687"/>
    </location>
</feature>
<feature type="region of interest" description="Disordered" evidence="3">
    <location>
        <begin position="176"/>
        <end position="196"/>
    </location>
</feature>
<feature type="domain" description="YDG" evidence="4">
    <location>
        <begin position="112"/>
        <end position="264"/>
    </location>
</feature>
<dbReference type="Pfam" id="PF02182">
    <property type="entry name" value="SAD_SRA"/>
    <property type="match status" value="1"/>
</dbReference>
<dbReference type="FunFam" id="2.30.280.10:FF:000005">
    <property type="entry name" value="E3 ubiquitin-protein ligase UHRF1"/>
    <property type="match status" value="1"/>
</dbReference>
<sequence>MNTNTMTSYERMVQKNIEENRRVLRNLGFSLSADVPKVPKEIKPRPPRKSYTLKSEVKQPEIQCRSSVRTRRSSVLISNGCEESNDSSYAVDEEENTPPKKKRKYTLEPSFGEIEGVNVGDWWMTRLECSAAGVHRPTVAGIHGKVGEGCYSIALSGGYEDDIDCGDCFTYTGSGGRDLKGTKSNPKNLRTAPQSKDQVLEGSNAALASNIESKRPVRVIRGYKLQSQYAPEEGYRYDGLYSVEKHWTAQGLSGFQVIKFALKRLPDQAPAPWKSSPEITSPEKDCSLQIQMEETTIPEMLNISLTNGFPAKEGCQTPPKTHPSSPRSSEKRKQGTPSPRSTRLKKEVSQNNVIEKSINISDNTIKSTQKCEDSPTISNGASLPEEARIPIEESAISEESSSVNNMDSLRPSDCNVTNIHYTSKISDKEQSSTFNIFNLKSIKDKPQKGTQKDDDSFCTNISPRSANKNGVIKNNQTCTPQSKANICSKTSPNTLFNAKTIENCQQSLGKQLRSKSSPCSKSGSSKSPGVLECSQNNTVDFPSSNNVTPLKTKTAWLTDVKLNPQESYEKGIKLGVSPVNSSEKKEKFSPDVHNTDVQEPIVAISDLNYENGNVSYDEDFASNNTSDIRKQTSILEYFVPVKPVVENQSQKNTVNPKSLRGNRYSSYSMNLSVDQSKINGDSTSSEDSLYKSNESLKSNVSSVSRSSSQKRKYTSSYNIEASKNENRLNPKVSKLNKESKPTKMLETLMKINKKHRFQNQTVSQKSVSPTSVKPCAVKLWKLEESFLGWDYDNVDKFHGFREIQHKAVNEDATDSERGFAGWDSSIAHSSKGLVAVGFLIETLSNSES</sequence>
<feature type="region of interest" description="Disordered" evidence="3">
    <location>
        <begin position="445"/>
        <end position="474"/>
    </location>
</feature>
<evidence type="ECO:0000256" key="1">
    <source>
        <dbReference type="ARBA" id="ARBA00023242"/>
    </source>
</evidence>
<dbReference type="PROSITE" id="PS51015">
    <property type="entry name" value="YDG"/>
    <property type="match status" value="1"/>
</dbReference>
<evidence type="ECO:0000259" key="4">
    <source>
        <dbReference type="PROSITE" id="PS51015"/>
    </source>
</evidence>
<protein>
    <recommendedName>
        <fullName evidence="4">YDG domain-containing protein</fullName>
    </recommendedName>
</protein>
<dbReference type="Gene3D" id="2.30.280.10">
    <property type="entry name" value="SRA-YDG"/>
    <property type="match status" value="1"/>
</dbReference>
<feature type="region of interest" description="Disordered" evidence="3">
    <location>
        <begin position="512"/>
        <end position="533"/>
    </location>
</feature>
<evidence type="ECO:0000313" key="5">
    <source>
        <dbReference type="EMBL" id="JAS78663.1"/>
    </source>
</evidence>
<feature type="compositionally biased region" description="Polar residues" evidence="3">
    <location>
        <begin position="318"/>
        <end position="327"/>
    </location>
</feature>
<dbReference type="GO" id="GO:0044027">
    <property type="term" value="P:negative regulation of gene expression via chromosomal CpG island methylation"/>
    <property type="evidence" value="ECO:0007669"/>
    <property type="project" value="TreeGrafter"/>
</dbReference>
<dbReference type="InterPro" id="IPR015947">
    <property type="entry name" value="PUA-like_sf"/>
</dbReference>
<feature type="region of interest" description="Disordered" evidence="3">
    <location>
        <begin position="367"/>
        <end position="386"/>
    </location>
</feature>
<dbReference type="GO" id="GO:0005634">
    <property type="term" value="C:nucleus"/>
    <property type="evidence" value="ECO:0007669"/>
    <property type="project" value="UniProtKB-SubCell"/>
</dbReference>
<dbReference type="GO" id="GO:0016567">
    <property type="term" value="P:protein ubiquitination"/>
    <property type="evidence" value="ECO:0007669"/>
    <property type="project" value="TreeGrafter"/>
</dbReference>
<comment type="subcellular location">
    <subcellularLocation>
        <location evidence="2">Nucleus</location>
    </subcellularLocation>
</comment>
<proteinExistence type="predicted"/>
<dbReference type="InterPro" id="IPR003105">
    <property type="entry name" value="SRA_YDG"/>
</dbReference>
<dbReference type="SUPFAM" id="SSF88697">
    <property type="entry name" value="PUA domain-like"/>
    <property type="match status" value="1"/>
</dbReference>
<dbReference type="PANTHER" id="PTHR14140">
    <property type="entry name" value="E3 UBIQUITIN-PROTEIN LIGASE UHRF-RELATED"/>
    <property type="match status" value="1"/>
</dbReference>